<proteinExistence type="predicted"/>
<protein>
    <submittedName>
        <fullName evidence="2">Uncharacterized protein</fullName>
    </submittedName>
</protein>
<dbReference type="EMBL" id="JARPUR010000001">
    <property type="protein sequence ID" value="KAK4887796.1"/>
    <property type="molecule type" value="Genomic_DNA"/>
</dbReference>
<keyword evidence="3" id="KW-1185">Reference proteome</keyword>
<evidence type="ECO:0000313" key="3">
    <source>
        <dbReference type="Proteomes" id="UP001353858"/>
    </source>
</evidence>
<dbReference type="AlphaFoldDB" id="A0AAN7PRT7"/>
<keyword evidence="1" id="KW-0732">Signal</keyword>
<feature type="chain" id="PRO_5043018531" evidence="1">
    <location>
        <begin position="25"/>
        <end position="166"/>
    </location>
</feature>
<evidence type="ECO:0000313" key="2">
    <source>
        <dbReference type="EMBL" id="KAK4887796.1"/>
    </source>
</evidence>
<reference evidence="3" key="1">
    <citation type="submission" date="2023-01" db="EMBL/GenBank/DDBJ databases">
        <title>Key to firefly adult light organ development and bioluminescence: homeobox transcription factors regulate luciferase expression and transportation to peroxisome.</title>
        <authorList>
            <person name="Fu X."/>
        </authorList>
    </citation>
    <scope>NUCLEOTIDE SEQUENCE [LARGE SCALE GENOMIC DNA]</scope>
</reference>
<evidence type="ECO:0000256" key="1">
    <source>
        <dbReference type="SAM" id="SignalP"/>
    </source>
</evidence>
<name>A0AAN7PRT7_9COLE</name>
<comment type="caution">
    <text evidence="2">The sequence shown here is derived from an EMBL/GenBank/DDBJ whole genome shotgun (WGS) entry which is preliminary data.</text>
</comment>
<gene>
    <name evidence="2" type="ORF">RN001_004067</name>
</gene>
<sequence length="166" mass="19499">MFEITFTLSLIYCGFLSRIFGVGADNYTNILKPKPIKEVEHVEVFGNLWNTKCNRKISSNLQDLILNFYKVVQTIENKVESIRLVRPHSFLNTNQEIVLQFSLNHIYTTKDILSAEFYVYRLKQMNNTRPSIIRLYEIDPQVHTETKTRKPLAVSYMDNPSDKYEV</sequence>
<accession>A0AAN7PRT7</accession>
<feature type="signal peptide" evidence="1">
    <location>
        <begin position="1"/>
        <end position="24"/>
    </location>
</feature>
<organism evidence="2 3">
    <name type="scientific">Aquatica leii</name>
    <dbReference type="NCBI Taxonomy" id="1421715"/>
    <lineage>
        <taxon>Eukaryota</taxon>
        <taxon>Metazoa</taxon>
        <taxon>Ecdysozoa</taxon>
        <taxon>Arthropoda</taxon>
        <taxon>Hexapoda</taxon>
        <taxon>Insecta</taxon>
        <taxon>Pterygota</taxon>
        <taxon>Neoptera</taxon>
        <taxon>Endopterygota</taxon>
        <taxon>Coleoptera</taxon>
        <taxon>Polyphaga</taxon>
        <taxon>Elateriformia</taxon>
        <taxon>Elateroidea</taxon>
        <taxon>Lampyridae</taxon>
        <taxon>Luciolinae</taxon>
        <taxon>Aquatica</taxon>
    </lineage>
</organism>
<dbReference type="Proteomes" id="UP001353858">
    <property type="component" value="Unassembled WGS sequence"/>
</dbReference>